<accession>A0A9P0XFN9</accession>
<name>A0A9P0XFN9_PIEBR</name>
<proteinExistence type="predicted"/>
<organism evidence="1 2">
    <name type="scientific">Pieris brassicae</name>
    <name type="common">White butterfly</name>
    <name type="synonym">Large white butterfly</name>
    <dbReference type="NCBI Taxonomy" id="7116"/>
    <lineage>
        <taxon>Eukaryota</taxon>
        <taxon>Metazoa</taxon>
        <taxon>Ecdysozoa</taxon>
        <taxon>Arthropoda</taxon>
        <taxon>Hexapoda</taxon>
        <taxon>Insecta</taxon>
        <taxon>Pterygota</taxon>
        <taxon>Neoptera</taxon>
        <taxon>Endopterygota</taxon>
        <taxon>Lepidoptera</taxon>
        <taxon>Glossata</taxon>
        <taxon>Ditrysia</taxon>
        <taxon>Papilionoidea</taxon>
        <taxon>Pieridae</taxon>
        <taxon>Pierinae</taxon>
        <taxon>Pieris</taxon>
    </lineage>
</organism>
<evidence type="ECO:0000313" key="2">
    <source>
        <dbReference type="Proteomes" id="UP001152562"/>
    </source>
</evidence>
<comment type="caution">
    <text evidence="1">The sequence shown here is derived from an EMBL/GenBank/DDBJ whole genome shotgun (WGS) entry which is preliminary data.</text>
</comment>
<dbReference type="Proteomes" id="UP001152562">
    <property type="component" value="Unassembled WGS sequence"/>
</dbReference>
<gene>
    <name evidence="1" type="ORF">PIBRA_LOCUS9508</name>
</gene>
<dbReference type="EMBL" id="CALOZG010000029">
    <property type="protein sequence ID" value="CAH4033191.1"/>
    <property type="molecule type" value="Genomic_DNA"/>
</dbReference>
<reference evidence="1" key="1">
    <citation type="submission" date="2022-05" db="EMBL/GenBank/DDBJ databases">
        <authorList>
            <person name="Okamura Y."/>
        </authorList>
    </citation>
    <scope>NUCLEOTIDE SEQUENCE</scope>
</reference>
<dbReference type="AlphaFoldDB" id="A0A9P0XFN9"/>
<keyword evidence="2" id="KW-1185">Reference proteome</keyword>
<sequence length="249" mass="28815">MLHILAPSSGLNIARPQKQIINDLSWGTKLKLLKDYRERRVGVSYLREGVTEAEDSMKLKLFRLMYETVRDSDLKVRRAELIRRHYTNSTSFDTAVFVSGYDKIKDLTDWNDRKRIRAMGYELIKEAQLKIRQLDGLKDEANPFTAFAVGTLLGRIREKYRSMLELYRMTKNKYTGAANLTLPNVDPRRPLHNIIRLEEVRGLELEIDQMVYMLQNLDDNAPAFDLSLLVGNAKPRPKSTTPEPDSQDI</sequence>
<evidence type="ECO:0000313" key="1">
    <source>
        <dbReference type="EMBL" id="CAH4033191.1"/>
    </source>
</evidence>
<protein>
    <submittedName>
        <fullName evidence="1">Uncharacterized protein</fullName>
    </submittedName>
</protein>